<dbReference type="EMBL" id="CH902624">
    <property type="protein sequence ID" value="EDV33165.1"/>
    <property type="molecule type" value="Genomic_DNA"/>
</dbReference>
<dbReference type="AlphaFoldDB" id="B3MVA0"/>
<dbReference type="FunCoup" id="B3MVA0">
    <property type="interactions" value="81"/>
</dbReference>
<gene>
    <name evidence="4" type="primary">Dana\GF21661</name>
    <name evidence="4" type="synonym">dana_GLEANR_538</name>
    <name evidence="4" type="ORF">GF21661</name>
</gene>
<dbReference type="Gene3D" id="3.10.120.10">
    <property type="entry name" value="Cytochrome b5-like heme/steroid binding domain"/>
    <property type="match status" value="1"/>
</dbReference>
<sequence>MAARAKMAEQASPWYSSFYNSIKQTPINVTLLVVSALVFYKVVGLTRRRHRLPRDQQALGSDPIRSDIKIKLVGGLPAIRSDFTVSELREFDGSRPDGRILVAINFNVYDVSKSPHYYGPQGVYPNYAGRDISRNLINFSVESNEREAFDDLSDLSISQMNILREWDQQYSEKYPYVGKLLREGMPHTNYADEEEEDEDNEEELMEGSENYNVDDTAQDNVTNTIDNKVDNIVYNYAKNTADDKINGYEENEDCNCKEDGQMGSEKAPEKGN</sequence>
<dbReference type="STRING" id="7217.B3MVA0"/>
<dbReference type="eggNOG" id="KOG1110">
    <property type="taxonomic scope" value="Eukaryota"/>
</dbReference>
<feature type="compositionally biased region" description="Acidic residues" evidence="2">
    <location>
        <begin position="191"/>
        <end position="206"/>
    </location>
</feature>
<dbReference type="GO" id="GO:0005783">
    <property type="term" value="C:endoplasmic reticulum"/>
    <property type="evidence" value="ECO:0007669"/>
    <property type="project" value="TreeGrafter"/>
</dbReference>
<dbReference type="PANTHER" id="PTHR10281:SF106">
    <property type="entry name" value="IP06960P-RELATED"/>
    <property type="match status" value="1"/>
</dbReference>
<dbReference type="KEGG" id="dan:6504333"/>
<dbReference type="GeneID" id="6504333"/>
<feature type="domain" description="Cytochrome b5 heme-binding" evidence="3">
    <location>
        <begin position="83"/>
        <end position="181"/>
    </location>
</feature>
<dbReference type="PANTHER" id="PTHR10281">
    <property type="entry name" value="MEMBRANE-ASSOCIATED PROGESTERONE RECEPTOR COMPONENT-RELATED"/>
    <property type="match status" value="1"/>
</dbReference>
<proteinExistence type="inferred from homology"/>
<evidence type="ECO:0000259" key="3">
    <source>
        <dbReference type="SMART" id="SM01117"/>
    </source>
</evidence>
<dbReference type="Pfam" id="PF00173">
    <property type="entry name" value="Cyt-b5"/>
    <property type="match status" value="1"/>
</dbReference>
<evidence type="ECO:0000256" key="1">
    <source>
        <dbReference type="ARBA" id="ARBA00038357"/>
    </source>
</evidence>
<dbReference type="InterPro" id="IPR050577">
    <property type="entry name" value="MAPR/NEUFC/NENF-like"/>
</dbReference>
<dbReference type="PhylomeDB" id="B3MVA0"/>
<comment type="similarity">
    <text evidence="1">Belongs to the cytochrome b5 family. MAPR subfamily.</text>
</comment>
<dbReference type="InParanoid" id="B3MVA0"/>
<evidence type="ECO:0000313" key="5">
    <source>
        <dbReference type="Proteomes" id="UP000007801"/>
    </source>
</evidence>
<dbReference type="SMR" id="B3MVA0"/>
<organism evidence="4 5">
    <name type="scientific">Drosophila ananassae</name>
    <name type="common">Fruit fly</name>
    <dbReference type="NCBI Taxonomy" id="7217"/>
    <lineage>
        <taxon>Eukaryota</taxon>
        <taxon>Metazoa</taxon>
        <taxon>Ecdysozoa</taxon>
        <taxon>Arthropoda</taxon>
        <taxon>Hexapoda</taxon>
        <taxon>Insecta</taxon>
        <taxon>Pterygota</taxon>
        <taxon>Neoptera</taxon>
        <taxon>Endopterygota</taxon>
        <taxon>Diptera</taxon>
        <taxon>Brachycera</taxon>
        <taxon>Muscomorpha</taxon>
        <taxon>Ephydroidea</taxon>
        <taxon>Drosophilidae</taxon>
        <taxon>Drosophila</taxon>
        <taxon>Sophophora</taxon>
    </lineage>
</organism>
<reference evidence="4 5" key="1">
    <citation type="journal article" date="2007" name="Nature">
        <title>Evolution of genes and genomes on the Drosophila phylogeny.</title>
        <authorList>
            <consortium name="Drosophila 12 Genomes Consortium"/>
            <person name="Clark A.G."/>
            <person name="Eisen M.B."/>
            <person name="Smith D.R."/>
            <person name="Bergman C.M."/>
            <person name="Oliver B."/>
            <person name="Markow T.A."/>
            <person name="Kaufman T.C."/>
            <person name="Kellis M."/>
            <person name="Gelbart W."/>
            <person name="Iyer V.N."/>
            <person name="Pollard D.A."/>
            <person name="Sackton T.B."/>
            <person name="Larracuente A.M."/>
            <person name="Singh N.D."/>
            <person name="Abad J.P."/>
            <person name="Abt D.N."/>
            <person name="Adryan B."/>
            <person name="Aguade M."/>
            <person name="Akashi H."/>
            <person name="Anderson W.W."/>
            <person name="Aquadro C.F."/>
            <person name="Ardell D.H."/>
            <person name="Arguello R."/>
            <person name="Artieri C.G."/>
            <person name="Barbash D.A."/>
            <person name="Barker D."/>
            <person name="Barsanti P."/>
            <person name="Batterham P."/>
            <person name="Batzoglou S."/>
            <person name="Begun D."/>
            <person name="Bhutkar A."/>
            <person name="Blanco E."/>
            <person name="Bosak S.A."/>
            <person name="Bradley R.K."/>
            <person name="Brand A.D."/>
            <person name="Brent M.R."/>
            <person name="Brooks A.N."/>
            <person name="Brown R.H."/>
            <person name="Butlin R.K."/>
            <person name="Caggese C."/>
            <person name="Calvi B.R."/>
            <person name="Bernardo de Carvalho A."/>
            <person name="Caspi A."/>
            <person name="Castrezana S."/>
            <person name="Celniker S.E."/>
            <person name="Chang J.L."/>
            <person name="Chapple C."/>
            <person name="Chatterji S."/>
            <person name="Chinwalla A."/>
            <person name="Civetta A."/>
            <person name="Clifton S.W."/>
            <person name="Comeron J.M."/>
            <person name="Costello J.C."/>
            <person name="Coyne J.A."/>
            <person name="Daub J."/>
            <person name="David R.G."/>
            <person name="Delcher A.L."/>
            <person name="Delehaunty K."/>
            <person name="Do C.B."/>
            <person name="Ebling H."/>
            <person name="Edwards K."/>
            <person name="Eickbush T."/>
            <person name="Evans J.D."/>
            <person name="Filipski A."/>
            <person name="Findeiss S."/>
            <person name="Freyhult E."/>
            <person name="Fulton L."/>
            <person name="Fulton R."/>
            <person name="Garcia A.C."/>
            <person name="Gardiner A."/>
            <person name="Garfield D.A."/>
            <person name="Garvin B.E."/>
            <person name="Gibson G."/>
            <person name="Gilbert D."/>
            <person name="Gnerre S."/>
            <person name="Godfrey J."/>
            <person name="Good R."/>
            <person name="Gotea V."/>
            <person name="Gravely B."/>
            <person name="Greenberg A.J."/>
            <person name="Griffiths-Jones S."/>
            <person name="Gross S."/>
            <person name="Guigo R."/>
            <person name="Gustafson E.A."/>
            <person name="Haerty W."/>
            <person name="Hahn M.W."/>
            <person name="Halligan D.L."/>
            <person name="Halpern A.L."/>
            <person name="Halter G.M."/>
            <person name="Han M.V."/>
            <person name="Heger A."/>
            <person name="Hillier L."/>
            <person name="Hinrichs A.S."/>
            <person name="Holmes I."/>
            <person name="Hoskins R.A."/>
            <person name="Hubisz M.J."/>
            <person name="Hultmark D."/>
            <person name="Huntley M.A."/>
            <person name="Jaffe D.B."/>
            <person name="Jagadeeshan S."/>
            <person name="Jeck W.R."/>
            <person name="Johnson J."/>
            <person name="Jones C.D."/>
            <person name="Jordan W.C."/>
            <person name="Karpen G.H."/>
            <person name="Kataoka E."/>
            <person name="Keightley P.D."/>
            <person name="Kheradpour P."/>
            <person name="Kirkness E.F."/>
            <person name="Koerich L.B."/>
            <person name="Kristiansen K."/>
            <person name="Kudrna D."/>
            <person name="Kulathinal R.J."/>
            <person name="Kumar S."/>
            <person name="Kwok R."/>
            <person name="Lander E."/>
            <person name="Langley C.H."/>
            <person name="Lapoint R."/>
            <person name="Lazzaro B.P."/>
            <person name="Lee S.J."/>
            <person name="Levesque L."/>
            <person name="Li R."/>
            <person name="Lin C.F."/>
            <person name="Lin M.F."/>
            <person name="Lindblad-Toh K."/>
            <person name="Llopart A."/>
            <person name="Long M."/>
            <person name="Low L."/>
            <person name="Lozovsky E."/>
            <person name="Lu J."/>
            <person name="Luo M."/>
            <person name="Machado C.A."/>
            <person name="Makalowski W."/>
            <person name="Marzo M."/>
            <person name="Matsuda M."/>
            <person name="Matzkin L."/>
            <person name="McAllister B."/>
            <person name="McBride C.S."/>
            <person name="McKernan B."/>
            <person name="McKernan K."/>
            <person name="Mendez-Lago M."/>
            <person name="Minx P."/>
            <person name="Mollenhauer M.U."/>
            <person name="Montooth K."/>
            <person name="Mount S.M."/>
            <person name="Mu X."/>
            <person name="Myers E."/>
            <person name="Negre B."/>
            <person name="Newfeld S."/>
            <person name="Nielsen R."/>
            <person name="Noor M.A."/>
            <person name="O'Grady P."/>
            <person name="Pachter L."/>
            <person name="Papaceit M."/>
            <person name="Parisi M.J."/>
            <person name="Parisi M."/>
            <person name="Parts L."/>
            <person name="Pedersen J.S."/>
            <person name="Pesole G."/>
            <person name="Phillippy A.M."/>
            <person name="Ponting C.P."/>
            <person name="Pop M."/>
            <person name="Porcelli D."/>
            <person name="Powell J.R."/>
            <person name="Prohaska S."/>
            <person name="Pruitt K."/>
            <person name="Puig M."/>
            <person name="Quesneville H."/>
            <person name="Ram K.R."/>
            <person name="Rand D."/>
            <person name="Rasmussen M.D."/>
            <person name="Reed L.K."/>
            <person name="Reenan R."/>
            <person name="Reily A."/>
            <person name="Remington K.A."/>
            <person name="Rieger T.T."/>
            <person name="Ritchie M.G."/>
            <person name="Robin C."/>
            <person name="Rogers Y.H."/>
            <person name="Rohde C."/>
            <person name="Rozas J."/>
            <person name="Rubenfield M.J."/>
            <person name="Ruiz A."/>
            <person name="Russo S."/>
            <person name="Salzberg S.L."/>
            <person name="Sanchez-Gracia A."/>
            <person name="Saranga D.J."/>
            <person name="Sato H."/>
            <person name="Schaeffer S.W."/>
            <person name="Schatz M.C."/>
            <person name="Schlenke T."/>
            <person name="Schwartz R."/>
            <person name="Segarra C."/>
            <person name="Singh R.S."/>
            <person name="Sirot L."/>
            <person name="Sirota M."/>
            <person name="Sisneros N.B."/>
            <person name="Smith C.D."/>
            <person name="Smith T.F."/>
            <person name="Spieth J."/>
            <person name="Stage D.E."/>
            <person name="Stark A."/>
            <person name="Stephan W."/>
            <person name="Strausberg R.L."/>
            <person name="Strempel S."/>
            <person name="Sturgill D."/>
            <person name="Sutton G."/>
            <person name="Sutton G.G."/>
            <person name="Tao W."/>
            <person name="Teichmann S."/>
            <person name="Tobari Y.N."/>
            <person name="Tomimura Y."/>
            <person name="Tsolas J.M."/>
            <person name="Valente V.L."/>
            <person name="Venter E."/>
            <person name="Venter J.C."/>
            <person name="Vicario S."/>
            <person name="Vieira F.G."/>
            <person name="Vilella A.J."/>
            <person name="Villasante A."/>
            <person name="Walenz B."/>
            <person name="Wang J."/>
            <person name="Wasserman M."/>
            <person name="Watts T."/>
            <person name="Wilson D."/>
            <person name="Wilson R.K."/>
            <person name="Wing R.A."/>
            <person name="Wolfner M.F."/>
            <person name="Wong A."/>
            <person name="Wong G.K."/>
            <person name="Wu C.I."/>
            <person name="Wu G."/>
            <person name="Yamamoto D."/>
            <person name="Yang H.P."/>
            <person name="Yang S.P."/>
            <person name="Yorke J.A."/>
            <person name="Yoshida K."/>
            <person name="Zdobnov E."/>
            <person name="Zhang P."/>
            <person name="Zhang Y."/>
            <person name="Zimin A.V."/>
            <person name="Baldwin J."/>
            <person name="Abdouelleil A."/>
            <person name="Abdulkadir J."/>
            <person name="Abebe A."/>
            <person name="Abera B."/>
            <person name="Abreu J."/>
            <person name="Acer S.C."/>
            <person name="Aftuck L."/>
            <person name="Alexander A."/>
            <person name="An P."/>
            <person name="Anderson E."/>
            <person name="Anderson S."/>
            <person name="Arachi H."/>
            <person name="Azer M."/>
            <person name="Bachantsang P."/>
            <person name="Barry A."/>
            <person name="Bayul T."/>
            <person name="Berlin A."/>
            <person name="Bessette D."/>
            <person name="Bloom T."/>
            <person name="Blye J."/>
            <person name="Boguslavskiy L."/>
            <person name="Bonnet C."/>
            <person name="Boukhgalter B."/>
            <person name="Bourzgui I."/>
            <person name="Brown A."/>
            <person name="Cahill P."/>
            <person name="Channer S."/>
            <person name="Cheshatsang Y."/>
            <person name="Chuda L."/>
            <person name="Citroen M."/>
            <person name="Collymore A."/>
            <person name="Cooke P."/>
            <person name="Costello M."/>
            <person name="D'Aco K."/>
            <person name="Daza R."/>
            <person name="De Haan G."/>
            <person name="DeGray S."/>
            <person name="DeMaso C."/>
            <person name="Dhargay N."/>
            <person name="Dooley K."/>
            <person name="Dooley E."/>
            <person name="Doricent M."/>
            <person name="Dorje P."/>
            <person name="Dorjee K."/>
            <person name="Dupes A."/>
            <person name="Elong R."/>
            <person name="Falk J."/>
            <person name="Farina A."/>
            <person name="Faro S."/>
            <person name="Ferguson D."/>
            <person name="Fisher S."/>
            <person name="Foley C.D."/>
            <person name="Franke A."/>
            <person name="Friedrich D."/>
            <person name="Gadbois L."/>
            <person name="Gearin G."/>
            <person name="Gearin C.R."/>
            <person name="Giannoukos G."/>
            <person name="Goode T."/>
            <person name="Graham J."/>
            <person name="Grandbois E."/>
            <person name="Grewal S."/>
            <person name="Gyaltsen K."/>
            <person name="Hafez N."/>
            <person name="Hagos B."/>
            <person name="Hall J."/>
            <person name="Henson C."/>
            <person name="Hollinger A."/>
            <person name="Honan T."/>
            <person name="Huard M.D."/>
            <person name="Hughes L."/>
            <person name="Hurhula B."/>
            <person name="Husby M.E."/>
            <person name="Kamat A."/>
            <person name="Kanga B."/>
            <person name="Kashin S."/>
            <person name="Khazanovich D."/>
            <person name="Kisner P."/>
            <person name="Lance K."/>
            <person name="Lara M."/>
            <person name="Lee W."/>
            <person name="Lennon N."/>
            <person name="Letendre F."/>
            <person name="LeVine R."/>
            <person name="Lipovsky A."/>
            <person name="Liu X."/>
            <person name="Liu J."/>
            <person name="Liu S."/>
            <person name="Lokyitsang T."/>
            <person name="Lokyitsang Y."/>
            <person name="Lubonja R."/>
            <person name="Lui A."/>
            <person name="MacDonald P."/>
            <person name="Magnisalis V."/>
            <person name="Maru K."/>
            <person name="Matthews C."/>
            <person name="McCusker W."/>
            <person name="McDonough S."/>
            <person name="Mehta T."/>
            <person name="Meldrim J."/>
            <person name="Meneus L."/>
            <person name="Mihai O."/>
            <person name="Mihalev A."/>
            <person name="Mihova T."/>
            <person name="Mittelman R."/>
            <person name="Mlenga V."/>
            <person name="Montmayeur A."/>
            <person name="Mulrain L."/>
            <person name="Navidi A."/>
            <person name="Naylor J."/>
            <person name="Negash T."/>
            <person name="Nguyen T."/>
            <person name="Nguyen N."/>
            <person name="Nicol R."/>
            <person name="Norbu C."/>
            <person name="Norbu N."/>
            <person name="Novod N."/>
            <person name="O'Neill B."/>
            <person name="Osman S."/>
            <person name="Markiewicz E."/>
            <person name="Oyono O.L."/>
            <person name="Patti C."/>
            <person name="Phunkhang P."/>
            <person name="Pierre F."/>
            <person name="Priest M."/>
            <person name="Raghuraman S."/>
            <person name="Rege F."/>
            <person name="Reyes R."/>
            <person name="Rise C."/>
            <person name="Rogov P."/>
            <person name="Ross K."/>
            <person name="Ryan E."/>
            <person name="Settipalli S."/>
            <person name="Shea T."/>
            <person name="Sherpa N."/>
            <person name="Shi L."/>
            <person name="Shih D."/>
            <person name="Sparrow T."/>
            <person name="Spaulding J."/>
            <person name="Stalker J."/>
            <person name="Stange-Thomann N."/>
            <person name="Stavropoulos S."/>
            <person name="Stone C."/>
            <person name="Strader C."/>
            <person name="Tesfaye S."/>
            <person name="Thomson T."/>
            <person name="Thoulutsang Y."/>
            <person name="Thoulutsang D."/>
            <person name="Topham K."/>
            <person name="Topping I."/>
            <person name="Tsamla T."/>
            <person name="Vassiliev H."/>
            <person name="Vo A."/>
            <person name="Wangchuk T."/>
            <person name="Wangdi T."/>
            <person name="Weiand M."/>
            <person name="Wilkinson J."/>
            <person name="Wilson A."/>
            <person name="Yadav S."/>
            <person name="Young G."/>
            <person name="Yu Q."/>
            <person name="Zembek L."/>
            <person name="Zhong D."/>
            <person name="Zimmer A."/>
            <person name="Zwirko Z."/>
            <person name="Jaffe D.B."/>
            <person name="Alvarez P."/>
            <person name="Brockman W."/>
            <person name="Butler J."/>
            <person name="Chin C."/>
            <person name="Gnerre S."/>
            <person name="Grabherr M."/>
            <person name="Kleber M."/>
            <person name="Mauceli E."/>
            <person name="MacCallum I."/>
        </authorList>
    </citation>
    <scope>NUCLEOTIDE SEQUENCE [LARGE SCALE GENOMIC DNA]</scope>
    <source>
        <strain evidence="5">Tucson 14024-0371.13</strain>
    </source>
</reference>
<dbReference type="FunFam" id="3.10.120.10:FF:000003">
    <property type="entry name" value="membrane-associated progesterone receptor component 1"/>
    <property type="match status" value="1"/>
</dbReference>
<accession>B3MVA0</accession>
<dbReference type="OMA" id="EYNGTRE"/>
<evidence type="ECO:0000256" key="2">
    <source>
        <dbReference type="SAM" id="MobiDB-lite"/>
    </source>
</evidence>
<dbReference type="Proteomes" id="UP000007801">
    <property type="component" value="Unassembled WGS sequence"/>
</dbReference>
<evidence type="ECO:0000313" key="4">
    <source>
        <dbReference type="EMBL" id="EDV33165.1"/>
    </source>
</evidence>
<dbReference type="GO" id="GO:0016020">
    <property type="term" value="C:membrane"/>
    <property type="evidence" value="ECO:0007669"/>
    <property type="project" value="TreeGrafter"/>
</dbReference>
<dbReference type="InterPro" id="IPR036400">
    <property type="entry name" value="Cyt_B5-like_heme/steroid_sf"/>
</dbReference>
<keyword evidence="5" id="KW-1185">Reference proteome</keyword>
<dbReference type="OrthoDB" id="547796at2759"/>
<feature type="region of interest" description="Disordered" evidence="2">
    <location>
        <begin position="188"/>
        <end position="217"/>
    </location>
</feature>
<dbReference type="HOGENOM" id="CLU_042860_1_0_1"/>
<dbReference type="SUPFAM" id="SSF55856">
    <property type="entry name" value="Cytochrome b5-like heme/steroid binding domain"/>
    <property type="match status" value="1"/>
</dbReference>
<name>B3MVA0_DROAN</name>
<protein>
    <recommendedName>
        <fullName evidence="3">Cytochrome b5 heme-binding domain-containing protein</fullName>
    </recommendedName>
</protein>
<dbReference type="InterPro" id="IPR001199">
    <property type="entry name" value="Cyt_B5-like_heme/steroid-bd"/>
</dbReference>
<dbReference type="SMART" id="SM01117">
    <property type="entry name" value="Cyt-b5"/>
    <property type="match status" value="1"/>
</dbReference>